<evidence type="ECO:0000256" key="3">
    <source>
        <dbReference type="SAM" id="Coils"/>
    </source>
</evidence>
<dbReference type="GO" id="GO:0000800">
    <property type="term" value="C:lateral element"/>
    <property type="evidence" value="ECO:0007669"/>
    <property type="project" value="TreeGrafter"/>
</dbReference>
<evidence type="ECO:0000256" key="2">
    <source>
        <dbReference type="ARBA" id="ARBA00093453"/>
    </source>
</evidence>
<dbReference type="STRING" id="42514.ENSPNAP00000008379"/>
<reference evidence="4 5" key="1">
    <citation type="submission" date="2020-10" db="EMBL/GenBank/DDBJ databases">
        <title>Pygocentrus nattereri (red-bellied piranha) genome, fPygNat1, primary haplotype.</title>
        <authorList>
            <person name="Myers G."/>
            <person name="Meyer A."/>
            <person name="Karagic N."/>
            <person name="Pippel M."/>
            <person name="Winkler S."/>
            <person name="Tracey A."/>
            <person name="Wood J."/>
            <person name="Formenti G."/>
            <person name="Howe K."/>
            <person name="Fedrigo O."/>
            <person name="Jarvis E.D."/>
        </authorList>
    </citation>
    <scope>NUCLEOTIDE SEQUENCE [LARGE SCALE GENOMIC DNA]</scope>
</reference>
<sequence length="403" mass="44889">MKDNTDGADRKMSSCGNEGKAAWYIRTAKLAVAVAIIKSKPAGRSGRQHAESLAAKLKEQDEAWKTKAQDLKEEVLQLRQELLLTKLLSNPRNSAEGGRGDDVTRLLSQDLTDPQFSESDSGCETSNNTQTLLQTPDLVDTQVPCHSSTILTSFARPSRVTFPHQRASLEHALSKRTQFLQHLSGLRRLGDPVLAVEGDLVWDSVLHLLSSVIEAYKEASGGRVLPQPALLLQASQVAAQAVEQGDVHWRPSALCLGQVEDLLKELLDLLLSNSQLNKFAVQETLTECLISLGSSRVLRSVLIRLLLSHINHLAQHLWNACQSSSDGQQQQEVDWNRYENSFYLFWLLEKLPPTRQSRAGTEHRDLQAQLESFVLPLSDEFPLFALYMWRIRALLNPTDTAGT</sequence>
<proteinExistence type="inferred from homology"/>
<keyword evidence="3" id="KW-0175">Coiled coil</keyword>
<dbReference type="RefSeq" id="XP_017553155.1">
    <property type="nucleotide sequence ID" value="XM_017697666.2"/>
</dbReference>
<evidence type="ECO:0000256" key="1">
    <source>
        <dbReference type="ARBA" id="ARBA00023254"/>
    </source>
</evidence>
<dbReference type="OrthoDB" id="6351423at2759"/>
<evidence type="ECO:0000313" key="5">
    <source>
        <dbReference type="Proteomes" id="UP001501920"/>
    </source>
</evidence>
<dbReference type="GO" id="GO:0006310">
    <property type="term" value="P:DNA recombination"/>
    <property type="evidence" value="ECO:0007669"/>
    <property type="project" value="InterPro"/>
</dbReference>
<dbReference type="GeneTree" id="ENSGT00390000013856"/>
<dbReference type="InterPro" id="IPR025888">
    <property type="entry name" value="MEI4"/>
</dbReference>
<reference evidence="4" key="2">
    <citation type="submission" date="2025-08" db="UniProtKB">
        <authorList>
            <consortium name="Ensembl"/>
        </authorList>
    </citation>
    <scope>IDENTIFICATION</scope>
</reference>
<dbReference type="GO" id="GO:0007283">
    <property type="term" value="P:spermatogenesis"/>
    <property type="evidence" value="ECO:0007669"/>
    <property type="project" value="TreeGrafter"/>
</dbReference>
<keyword evidence="1" id="KW-0469">Meiosis</keyword>
<keyword evidence="5" id="KW-1185">Reference proteome</keyword>
<name>A0A3B4CD50_PYGNA</name>
<dbReference type="CTD" id="101928601"/>
<dbReference type="GO" id="GO:0042138">
    <property type="term" value="P:meiotic DNA double-strand break formation"/>
    <property type="evidence" value="ECO:0007669"/>
    <property type="project" value="InterPro"/>
</dbReference>
<evidence type="ECO:0000313" key="4">
    <source>
        <dbReference type="Ensembl" id="ENSPNAP00000008379.1"/>
    </source>
</evidence>
<protein>
    <recommendedName>
        <fullName evidence="6">Meiosis-specific protein MEI4</fullName>
    </recommendedName>
</protein>
<accession>A0A3B4CD50</accession>
<dbReference type="PANTHER" id="PTHR28575">
    <property type="entry name" value="MEIOSIS-SPECIFIC PROTEIN MEI4"/>
    <property type="match status" value="1"/>
</dbReference>
<dbReference type="Pfam" id="PF13971">
    <property type="entry name" value="Mei4"/>
    <property type="match status" value="1"/>
</dbReference>
<organism evidence="4 5">
    <name type="scientific">Pygocentrus nattereri</name>
    <name type="common">Red-bellied piranha</name>
    <dbReference type="NCBI Taxonomy" id="42514"/>
    <lineage>
        <taxon>Eukaryota</taxon>
        <taxon>Metazoa</taxon>
        <taxon>Chordata</taxon>
        <taxon>Craniata</taxon>
        <taxon>Vertebrata</taxon>
        <taxon>Euteleostomi</taxon>
        <taxon>Actinopterygii</taxon>
        <taxon>Neopterygii</taxon>
        <taxon>Teleostei</taxon>
        <taxon>Ostariophysi</taxon>
        <taxon>Characiformes</taxon>
        <taxon>Characoidei</taxon>
        <taxon>Pygocentrus</taxon>
    </lineage>
</organism>
<reference evidence="4" key="3">
    <citation type="submission" date="2025-09" db="UniProtKB">
        <authorList>
            <consortium name="Ensembl"/>
        </authorList>
    </citation>
    <scope>IDENTIFICATION</scope>
</reference>
<dbReference type="Ensembl" id="ENSPNAT00000000233.2">
    <property type="protein sequence ID" value="ENSPNAP00000008379.1"/>
    <property type="gene ID" value="ENSPNAG00000013973.2"/>
</dbReference>
<dbReference type="GO" id="GO:0048477">
    <property type="term" value="P:oogenesis"/>
    <property type="evidence" value="ECO:0007669"/>
    <property type="project" value="TreeGrafter"/>
</dbReference>
<dbReference type="GeneID" id="108427478"/>
<dbReference type="GO" id="GO:0007129">
    <property type="term" value="P:homologous chromosome pairing at meiosis"/>
    <property type="evidence" value="ECO:0007669"/>
    <property type="project" value="TreeGrafter"/>
</dbReference>
<dbReference type="OMA" id="MYDITQY"/>
<dbReference type="AlphaFoldDB" id="A0A3B4CD50"/>
<comment type="similarity">
    <text evidence="2">Belongs to the MEI4L family.</text>
</comment>
<gene>
    <name evidence="4" type="primary">MEI4</name>
</gene>
<feature type="coiled-coil region" evidence="3">
    <location>
        <begin position="54"/>
        <end position="81"/>
    </location>
</feature>
<dbReference type="PANTHER" id="PTHR28575:SF1">
    <property type="entry name" value="MEIOSIS-SPECIFIC PROTEIN MEI4"/>
    <property type="match status" value="1"/>
</dbReference>
<dbReference type="Proteomes" id="UP001501920">
    <property type="component" value="Chromosome 4"/>
</dbReference>
<evidence type="ECO:0008006" key="6">
    <source>
        <dbReference type="Google" id="ProtNLM"/>
    </source>
</evidence>